<dbReference type="AlphaFoldDB" id="A0A3M7RR29"/>
<dbReference type="Proteomes" id="UP000276133">
    <property type="component" value="Unassembled WGS sequence"/>
</dbReference>
<name>A0A3M7RR29_BRAPC</name>
<gene>
    <name evidence="2" type="ORF">BpHYR1_052134</name>
</gene>
<evidence type="ECO:0000313" key="2">
    <source>
        <dbReference type="EMBL" id="RNA25992.1"/>
    </source>
</evidence>
<evidence type="ECO:0000313" key="3">
    <source>
        <dbReference type="Proteomes" id="UP000276133"/>
    </source>
</evidence>
<protein>
    <submittedName>
        <fullName evidence="2">Uncharacterized protein</fullName>
    </submittedName>
</protein>
<accession>A0A3M7RR29</accession>
<dbReference type="EMBL" id="REGN01002816">
    <property type="protein sequence ID" value="RNA25992.1"/>
    <property type="molecule type" value="Genomic_DNA"/>
</dbReference>
<comment type="caution">
    <text evidence="2">The sequence shown here is derived from an EMBL/GenBank/DDBJ whole genome shotgun (WGS) entry which is preliminary data.</text>
</comment>
<proteinExistence type="predicted"/>
<feature type="region of interest" description="Disordered" evidence="1">
    <location>
        <begin position="49"/>
        <end position="82"/>
    </location>
</feature>
<keyword evidence="3" id="KW-1185">Reference proteome</keyword>
<feature type="non-terminal residue" evidence="2">
    <location>
        <position position="1"/>
    </location>
</feature>
<sequence>FEPPTSRVVVISAEANFEVKARPDPSFLIKDVMIPDKVLAKLEKLNSNKSAGATKEVMDEKLRENKLEDRKNSQDGICESIK</sequence>
<organism evidence="2 3">
    <name type="scientific">Brachionus plicatilis</name>
    <name type="common">Marine rotifer</name>
    <name type="synonym">Brachionus muelleri</name>
    <dbReference type="NCBI Taxonomy" id="10195"/>
    <lineage>
        <taxon>Eukaryota</taxon>
        <taxon>Metazoa</taxon>
        <taxon>Spiralia</taxon>
        <taxon>Gnathifera</taxon>
        <taxon>Rotifera</taxon>
        <taxon>Eurotatoria</taxon>
        <taxon>Monogononta</taxon>
        <taxon>Pseudotrocha</taxon>
        <taxon>Ploima</taxon>
        <taxon>Brachionidae</taxon>
        <taxon>Brachionus</taxon>
    </lineage>
</organism>
<feature type="compositionally biased region" description="Basic and acidic residues" evidence="1">
    <location>
        <begin position="56"/>
        <end position="73"/>
    </location>
</feature>
<reference evidence="2 3" key="1">
    <citation type="journal article" date="2018" name="Sci. Rep.">
        <title>Genomic signatures of local adaptation to the degree of environmental predictability in rotifers.</title>
        <authorList>
            <person name="Franch-Gras L."/>
            <person name="Hahn C."/>
            <person name="Garcia-Roger E.M."/>
            <person name="Carmona M.J."/>
            <person name="Serra M."/>
            <person name="Gomez A."/>
        </authorList>
    </citation>
    <scope>NUCLEOTIDE SEQUENCE [LARGE SCALE GENOMIC DNA]</scope>
    <source>
        <strain evidence="2">HYR1</strain>
    </source>
</reference>
<evidence type="ECO:0000256" key="1">
    <source>
        <dbReference type="SAM" id="MobiDB-lite"/>
    </source>
</evidence>